<dbReference type="RefSeq" id="WP_386190185.1">
    <property type="nucleotide sequence ID" value="NZ_JBHSBC010000014.1"/>
</dbReference>
<evidence type="ECO:0000256" key="3">
    <source>
        <dbReference type="PIRNR" id="PIRNR000185"/>
    </source>
</evidence>
<dbReference type="GO" id="GO:0016491">
    <property type="term" value="F:oxidoreductase activity"/>
    <property type="evidence" value="ECO:0007669"/>
    <property type="project" value="UniProtKB-KW"/>
</dbReference>
<accession>A0ABV8EZ85</accession>
<dbReference type="Proteomes" id="UP001595698">
    <property type="component" value="Unassembled WGS sequence"/>
</dbReference>
<keyword evidence="2 3" id="KW-0560">Oxidoreductase</keyword>
<dbReference type="Gene3D" id="3.40.50.10860">
    <property type="entry name" value="Leucine Dehydrogenase, chain A, domain 1"/>
    <property type="match status" value="1"/>
</dbReference>
<dbReference type="PIRSF" id="PIRSF000185">
    <property type="entry name" value="Glu_DH"/>
    <property type="match status" value="1"/>
</dbReference>
<comment type="caution">
    <text evidence="6">The sequence shown here is derived from an EMBL/GenBank/DDBJ whole genome shotgun (WGS) entry which is preliminary data.</text>
</comment>
<evidence type="ECO:0000313" key="7">
    <source>
        <dbReference type="Proteomes" id="UP001595698"/>
    </source>
</evidence>
<dbReference type="PANTHER" id="PTHR11606:SF13">
    <property type="entry name" value="GLUTAMATE DEHYDROGENASE 1, MITOCHONDRIAL"/>
    <property type="match status" value="1"/>
</dbReference>
<dbReference type="SUPFAM" id="SSF53223">
    <property type="entry name" value="Aminoacid dehydrogenase-like, N-terminal domain"/>
    <property type="match status" value="1"/>
</dbReference>
<dbReference type="Pfam" id="PF02812">
    <property type="entry name" value="ELFV_dehydrog_N"/>
    <property type="match status" value="1"/>
</dbReference>
<protein>
    <recommendedName>
        <fullName evidence="3">Glutamate dehydrogenase</fullName>
    </recommendedName>
</protein>
<dbReference type="PANTHER" id="PTHR11606">
    <property type="entry name" value="GLUTAMATE DEHYDROGENASE"/>
    <property type="match status" value="1"/>
</dbReference>
<comment type="similarity">
    <text evidence="1 3 4">Belongs to the Glu/Leu/Phe/Val dehydrogenases family.</text>
</comment>
<name>A0ABV8EZ85_9ACTN</name>
<dbReference type="EMBL" id="JBHSBC010000014">
    <property type="protein sequence ID" value="MFC3981672.1"/>
    <property type="molecule type" value="Genomic_DNA"/>
</dbReference>
<proteinExistence type="inferred from homology"/>
<dbReference type="InterPro" id="IPR046346">
    <property type="entry name" value="Aminoacid_DH-like_N_sf"/>
</dbReference>
<dbReference type="InterPro" id="IPR014362">
    <property type="entry name" value="Glu_DH"/>
</dbReference>
<dbReference type="SUPFAM" id="SSF51735">
    <property type="entry name" value="NAD(P)-binding Rossmann-fold domains"/>
    <property type="match status" value="1"/>
</dbReference>
<evidence type="ECO:0000313" key="6">
    <source>
        <dbReference type="EMBL" id="MFC3981672.1"/>
    </source>
</evidence>
<sequence>MTLMVPSKTPATALTDHDPLEAALRRLDETALLLGLDDGLRAMLASPRRSLTVSVPVRREDGRMDVVQGFRVQHSTVLGPARGGTRFAPSAGLQEVTALAMVTTWKHALAGVPYGGARGGVRVDPARLDARELERVTRRYVNEIMTIAGSDGEVPTPDPDADKRIAVWMADGRSAPGTAVGTVTGTAAGTAAGGAVAAAVLGVLGEGVRTVAVHGPGETARLAALRLAEEGFRVVTPSGGEPLGLGVDALVLAAPVTADLARDVRASVVVEAADGLLSPGADAVLAEAGTVVVPDVLTGAGEVLAARPDLARRCFDTVAATAAERGITLRQAAWAVAVGRVARAHGARLQDPLP</sequence>
<evidence type="ECO:0000259" key="5">
    <source>
        <dbReference type="SMART" id="SM00839"/>
    </source>
</evidence>
<dbReference type="InterPro" id="IPR036291">
    <property type="entry name" value="NAD(P)-bd_dom_sf"/>
</dbReference>
<dbReference type="PRINTS" id="PR00082">
    <property type="entry name" value="GLFDHDRGNASE"/>
</dbReference>
<keyword evidence="7" id="KW-1185">Reference proteome</keyword>
<dbReference type="InterPro" id="IPR006096">
    <property type="entry name" value="Glu/Leu/Phe/Val/Trp_DH_C"/>
</dbReference>
<dbReference type="InterPro" id="IPR006097">
    <property type="entry name" value="Glu/Leu/Phe/Val/Trp_DH_dimer"/>
</dbReference>
<reference evidence="7" key="1">
    <citation type="journal article" date="2019" name="Int. J. Syst. Evol. Microbiol.">
        <title>The Global Catalogue of Microorganisms (GCM) 10K type strain sequencing project: providing services to taxonomists for standard genome sequencing and annotation.</title>
        <authorList>
            <consortium name="The Broad Institute Genomics Platform"/>
            <consortium name="The Broad Institute Genome Sequencing Center for Infectious Disease"/>
            <person name="Wu L."/>
            <person name="Ma J."/>
        </authorList>
    </citation>
    <scope>NUCLEOTIDE SEQUENCE [LARGE SCALE GENOMIC DNA]</scope>
    <source>
        <strain evidence="7">TBRC 7912</strain>
    </source>
</reference>
<evidence type="ECO:0000256" key="2">
    <source>
        <dbReference type="ARBA" id="ARBA00023002"/>
    </source>
</evidence>
<evidence type="ECO:0000256" key="1">
    <source>
        <dbReference type="ARBA" id="ARBA00006382"/>
    </source>
</evidence>
<feature type="domain" description="Glutamate/phenylalanine/leucine/valine/L-tryptophan dehydrogenase C-terminal" evidence="5">
    <location>
        <begin position="179"/>
        <end position="349"/>
    </location>
</feature>
<dbReference type="Gene3D" id="3.40.50.720">
    <property type="entry name" value="NAD(P)-binding Rossmann-like Domain"/>
    <property type="match status" value="1"/>
</dbReference>
<gene>
    <name evidence="6" type="ORF">ACFOYY_16140</name>
</gene>
<dbReference type="Pfam" id="PF00208">
    <property type="entry name" value="ELFV_dehydrog"/>
    <property type="match status" value="1"/>
</dbReference>
<evidence type="ECO:0000256" key="4">
    <source>
        <dbReference type="RuleBase" id="RU004417"/>
    </source>
</evidence>
<organism evidence="6 7">
    <name type="scientific">Streptosporangium jomthongense</name>
    <dbReference type="NCBI Taxonomy" id="1193683"/>
    <lineage>
        <taxon>Bacteria</taxon>
        <taxon>Bacillati</taxon>
        <taxon>Actinomycetota</taxon>
        <taxon>Actinomycetes</taxon>
        <taxon>Streptosporangiales</taxon>
        <taxon>Streptosporangiaceae</taxon>
        <taxon>Streptosporangium</taxon>
    </lineage>
</organism>
<dbReference type="SMART" id="SM00839">
    <property type="entry name" value="ELFV_dehydrog"/>
    <property type="match status" value="1"/>
</dbReference>
<dbReference type="InterPro" id="IPR006095">
    <property type="entry name" value="Glu/Leu/Phe/Val/Trp_DH"/>
</dbReference>